<dbReference type="EMBL" id="KI912111">
    <property type="protein sequence ID" value="ETS84076.1"/>
    <property type="molecule type" value="Genomic_DNA"/>
</dbReference>
<organism evidence="2 3">
    <name type="scientific">Pestalotiopsis fici (strain W106-1 / CGMCC3.15140)</name>
    <dbReference type="NCBI Taxonomy" id="1229662"/>
    <lineage>
        <taxon>Eukaryota</taxon>
        <taxon>Fungi</taxon>
        <taxon>Dikarya</taxon>
        <taxon>Ascomycota</taxon>
        <taxon>Pezizomycotina</taxon>
        <taxon>Sordariomycetes</taxon>
        <taxon>Xylariomycetidae</taxon>
        <taxon>Amphisphaeriales</taxon>
        <taxon>Sporocadaceae</taxon>
        <taxon>Pestalotiopsis</taxon>
    </lineage>
</organism>
<reference evidence="3" key="1">
    <citation type="journal article" date="2015" name="BMC Genomics">
        <title>Genomic and transcriptomic analysis of the endophytic fungus Pestalotiopsis fici reveals its lifestyle and high potential for synthesis of natural products.</title>
        <authorList>
            <person name="Wang X."/>
            <person name="Zhang X."/>
            <person name="Liu L."/>
            <person name="Xiang M."/>
            <person name="Wang W."/>
            <person name="Sun X."/>
            <person name="Che Y."/>
            <person name="Guo L."/>
            <person name="Liu G."/>
            <person name="Guo L."/>
            <person name="Wang C."/>
            <person name="Yin W.B."/>
            <person name="Stadler M."/>
            <person name="Zhang X."/>
            <person name="Liu X."/>
        </authorList>
    </citation>
    <scope>NUCLEOTIDE SEQUENCE [LARGE SCALE GENOMIC DNA]</scope>
    <source>
        <strain evidence="3">W106-1 / CGMCC3.15140</strain>
    </source>
</reference>
<dbReference type="STRING" id="1229662.W3XFT5"/>
<dbReference type="KEGG" id="pfy:PFICI_05952"/>
<dbReference type="HOGENOM" id="CLU_2321145_0_0_1"/>
<keyword evidence="1" id="KW-0732">Signal</keyword>
<dbReference type="RefSeq" id="XP_007832724.1">
    <property type="nucleotide sequence ID" value="XM_007834533.1"/>
</dbReference>
<feature type="signal peptide" evidence="1">
    <location>
        <begin position="1"/>
        <end position="17"/>
    </location>
</feature>
<gene>
    <name evidence="2" type="ORF">PFICI_05952</name>
</gene>
<evidence type="ECO:0000256" key="1">
    <source>
        <dbReference type="SAM" id="SignalP"/>
    </source>
</evidence>
<evidence type="ECO:0008006" key="4">
    <source>
        <dbReference type="Google" id="ProtNLM"/>
    </source>
</evidence>
<keyword evidence="3" id="KW-1185">Reference proteome</keyword>
<dbReference type="GeneID" id="19270965"/>
<evidence type="ECO:0000313" key="3">
    <source>
        <dbReference type="Proteomes" id="UP000030651"/>
    </source>
</evidence>
<feature type="chain" id="PRO_5004835037" description="Ubiquitin 3 binding protein But2 C-terminal domain-containing protein" evidence="1">
    <location>
        <begin position="18"/>
        <end position="99"/>
    </location>
</feature>
<name>W3XFT5_PESFW</name>
<accession>W3XFT5</accession>
<protein>
    <recommendedName>
        <fullName evidence="4">Ubiquitin 3 binding protein But2 C-terminal domain-containing protein</fullName>
    </recommendedName>
</protein>
<evidence type="ECO:0000313" key="2">
    <source>
        <dbReference type="EMBL" id="ETS84076.1"/>
    </source>
</evidence>
<dbReference type="Proteomes" id="UP000030651">
    <property type="component" value="Unassembled WGS sequence"/>
</dbReference>
<dbReference type="OrthoDB" id="4778450at2759"/>
<dbReference type="InParanoid" id="W3XFT5"/>
<dbReference type="eggNOG" id="ENOG502TFC0">
    <property type="taxonomic scope" value="Eukaryota"/>
</dbReference>
<dbReference type="AlphaFoldDB" id="W3XFT5"/>
<proteinExistence type="predicted"/>
<sequence>MLSPRSALLAFLLPVTAFRDFPTICAWDPPIEIIAGDNLSARVANPQARRCEASLSFDDPAFLPIRYTFDVLDCDGLQLAEFTVPPTAPNGDAFVLWSA</sequence>